<keyword evidence="2 4" id="KW-0560">Oxidoreductase</keyword>
<dbReference type="PANTHER" id="PTHR43013">
    <property type="entry name" value="GLUTAMYL-TRNA REDUCTASE"/>
    <property type="match status" value="1"/>
</dbReference>
<feature type="binding site" evidence="4">
    <location>
        <begin position="50"/>
        <end position="53"/>
    </location>
    <ligand>
        <name>substrate</name>
    </ligand>
</feature>
<evidence type="ECO:0000256" key="3">
    <source>
        <dbReference type="ARBA" id="ARBA00023244"/>
    </source>
</evidence>
<dbReference type="PANTHER" id="PTHR43013:SF1">
    <property type="entry name" value="GLUTAMYL-TRNA REDUCTASE"/>
    <property type="match status" value="1"/>
</dbReference>
<name>A0A1T4PLR0_9FUSO</name>
<dbReference type="Gene3D" id="3.30.460.30">
    <property type="entry name" value="Glutamyl-tRNA reductase, N-terminal domain"/>
    <property type="match status" value="1"/>
</dbReference>
<feature type="domain" description="Glutamyl-tRNA reductase N-terminal" evidence="6">
    <location>
        <begin position="9"/>
        <end position="145"/>
    </location>
</feature>
<dbReference type="InterPro" id="IPR036291">
    <property type="entry name" value="NAD(P)-bd_dom_sf"/>
</dbReference>
<dbReference type="RefSeq" id="WP_078694424.1">
    <property type="nucleotide sequence ID" value="NZ_FUWX01000015.1"/>
</dbReference>
<accession>A0A1T4PLR0</accession>
<dbReference type="GO" id="GO:0050661">
    <property type="term" value="F:NADP binding"/>
    <property type="evidence" value="ECO:0007669"/>
    <property type="project" value="InterPro"/>
</dbReference>
<comment type="catalytic activity">
    <reaction evidence="4">
        <text>(S)-4-amino-5-oxopentanoate + tRNA(Glu) + NADP(+) = L-glutamyl-tRNA(Glu) + NADPH + H(+)</text>
        <dbReference type="Rhea" id="RHEA:12344"/>
        <dbReference type="Rhea" id="RHEA-COMP:9663"/>
        <dbReference type="Rhea" id="RHEA-COMP:9680"/>
        <dbReference type="ChEBI" id="CHEBI:15378"/>
        <dbReference type="ChEBI" id="CHEBI:57501"/>
        <dbReference type="ChEBI" id="CHEBI:57783"/>
        <dbReference type="ChEBI" id="CHEBI:58349"/>
        <dbReference type="ChEBI" id="CHEBI:78442"/>
        <dbReference type="ChEBI" id="CHEBI:78520"/>
        <dbReference type="EC" id="1.2.1.70"/>
    </reaction>
</comment>
<comment type="function">
    <text evidence="4">Catalyzes the NADPH-dependent reduction of glutamyl-tRNA(Glu) to glutamate 1-semialdehyde (GSA).</text>
</comment>
<comment type="similarity">
    <text evidence="4">Belongs to the glutamyl-tRNA reductase family.</text>
</comment>
<dbReference type="Pfam" id="PF01488">
    <property type="entry name" value="Shikimate_DH"/>
    <property type="match status" value="1"/>
</dbReference>
<protein>
    <recommendedName>
        <fullName evidence="4">Glutamyl-tRNA reductase</fullName>
        <shortName evidence="4">GluTR</shortName>
        <ecNumber evidence="4">1.2.1.70</ecNumber>
    </recommendedName>
</protein>
<comment type="caution">
    <text evidence="4">Lacks conserved residue(s) required for the propagation of feature annotation.</text>
</comment>
<dbReference type="NCBIfam" id="TIGR01035">
    <property type="entry name" value="hemA"/>
    <property type="match status" value="1"/>
</dbReference>
<proteinExistence type="inferred from homology"/>
<dbReference type="EC" id="1.2.1.70" evidence="4"/>
<organism evidence="7 8">
    <name type="scientific">Cetobacterium ceti</name>
    <dbReference type="NCBI Taxonomy" id="180163"/>
    <lineage>
        <taxon>Bacteria</taxon>
        <taxon>Fusobacteriati</taxon>
        <taxon>Fusobacteriota</taxon>
        <taxon>Fusobacteriia</taxon>
        <taxon>Fusobacteriales</taxon>
        <taxon>Fusobacteriaceae</taxon>
        <taxon>Cetobacterium</taxon>
    </lineage>
</organism>
<evidence type="ECO:0000256" key="4">
    <source>
        <dbReference type="HAMAP-Rule" id="MF_00087"/>
    </source>
</evidence>
<dbReference type="STRING" id="180163.SAMN02745174_01962"/>
<evidence type="ECO:0000313" key="7">
    <source>
        <dbReference type="EMBL" id="SJZ92524.1"/>
    </source>
</evidence>
<keyword evidence="3 4" id="KW-0627">Porphyrin biosynthesis</keyword>
<reference evidence="7 8" key="1">
    <citation type="submission" date="2017-02" db="EMBL/GenBank/DDBJ databases">
        <authorList>
            <person name="Peterson S.W."/>
        </authorList>
    </citation>
    <scope>NUCLEOTIDE SEQUENCE [LARGE SCALE GENOMIC DNA]</scope>
    <source>
        <strain evidence="7 8">ATCC 700028</strain>
    </source>
</reference>
<feature type="domain" description="Quinate/shikimate 5-dehydrogenase/glutamyl-tRNA reductase" evidence="5">
    <location>
        <begin position="164"/>
        <end position="293"/>
    </location>
</feature>
<feature type="binding site" evidence="4">
    <location>
        <position position="99"/>
    </location>
    <ligand>
        <name>substrate</name>
    </ligand>
</feature>
<dbReference type="Proteomes" id="UP000191153">
    <property type="component" value="Unassembled WGS sequence"/>
</dbReference>
<comment type="miscellaneous">
    <text evidence="4">During catalysis, the active site Cys acts as a nucleophile attacking the alpha-carbonyl group of tRNA-bound glutamate with the formation of a thioester intermediate between enzyme and glutamate, and the concomitant release of tRNA(Glu). The thioester intermediate is finally reduced by direct hydride transfer from NADPH, to form the product GSA.</text>
</comment>
<feature type="active site" description="Nucleophile" evidence="4">
    <location>
        <position position="51"/>
    </location>
</feature>
<dbReference type="Pfam" id="PF05201">
    <property type="entry name" value="GlutR_N"/>
    <property type="match status" value="1"/>
</dbReference>
<dbReference type="Gene3D" id="3.40.50.720">
    <property type="entry name" value="NAD(P)-binding Rossmann-like Domain"/>
    <property type="match status" value="1"/>
</dbReference>
<feature type="binding site" evidence="4">
    <location>
        <position position="110"/>
    </location>
    <ligand>
        <name>substrate</name>
    </ligand>
</feature>
<comment type="subunit">
    <text evidence="4">Homodimer.</text>
</comment>
<comment type="pathway">
    <text evidence="4">Porphyrin-containing compound metabolism; protoporphyrin-IX biosynthesis; 5-aminolevulinate from L-glutamyl-tRNA(Glu): step 1/2.</text>
</comment>
<gene>
    <name evidence="4" type="primary">hemA</name>
    <name evidence="7" type="ORF">SAMN02745174_01962</name>
</gene>
<dbReference type="InterPro" id="IPR000343">
    <property type="entry name" value="4pyrrol_synth_GluRdtase"/>
</dbReference>
<keyword evidence="8" id="KW-1185">Reference proteome</keyword>
<keyword evidence="1 4" id="KW-0521">NADP</keyword>
<dbReference type="GO" id="GO:0019353">
    <property type="term" value="P:protoporphyrinogen IX biosynthetic process from glutamate"/>
    <property type="evidence" value="ECO:0007669"/>
    <property type="project" value="TreeGrafter"/>
</dbReference>
<dbReference type="HAMAP" id="MF_00087">
    <property type="entry name" value="Glu_tRNA_reductase"/>
    <property type="match status" value="1"/>
</dbReference>
<dbReference type="AlphaFoldDB" id="A0A1T4PLR0"/>
<evidence type="ECO:0000259" key="5">
    <source>
        <dbReference type="Pfam" id="PF01488"/>
    </source>
</evidence>
<evidence type="ECO:0000256" key="1">
    <source>
        <dbReference type="ARBA" id="ARBA00022857"/>
    </source>
</evidence>
<dbReference type="OrthoDB" id="110209at2"/>
<comment type="domain">
    <text evidence="4">Possesses an unusual extended V-shaped dimeric structure with each monomer consisting of three distinct domains arranged along a curved 'spinal' alpha-helix. The N-terminal catalytic domain specifically recognizes the glutamate moiety of the substrate. The second domain is the NADPH-binding domain, and the third C-terminal domain is responsible for dimerization.</text>
</comment>
<dbReference type="InterPro" id="IPR036343">
    <property type="entry name" value="GluRdtase_N_sf"/>
</dbReference>
<dbReference type="EMBL" id="FUWX01000015">
    <property type="protein sequence ID" value="SJZ92524.1"/>
    <property type="molecule type" value="Genomic_DNA"/>
</dbReference>
<feature type="binding site" evidence="4">
    <location>
        <begin position="179"/>
        <end position="184"/>
    </location>
    <ligand>
        <name>NADP(+)</name>
        <dbReference type="ChEBI" id="CHEBI:58349"/>
    </ligand>
</feature>
<evidence type="ECO:0000256" key="2">
    <source>
        <dbReference type="ARBA" id="ARBA00023002"/>
    </source>
</evidence>
<dbReference type="CDD" id="cd05213">
    <property type="entry name" value="NAD_bind_Glutamyl_tRNA_reduct"/>
    <property type="match status" value="1"/>
</dbReference>
<evidence type="ECO:0000259" key="6">
    <source>
        <dbReference type="Pfam" id="PF05201"/>
    </source>
</evidence>
<evidence type="ECO:0000313" key="8">
    <source>
        <dbReference type="Proteomes" id="UP000191153"/>
    </source>
</evidence>
<dbReference type="UniPathway" id="UPA00251">
    <property type="reaction ID" value="UER00316"/>
</dbReference>
<dbReference type="SUPFAM" id="SSF51735">
    <property type="entry name" value="NAD(P)-binding Rossmann-fold domains"/>
    <property type="match status" value="1"/>
</dbReference>
<dbReference type="InterPro" id="IPR015895">
    <property type="entry name" value="4pyrrol_synth_GluRdtase_N"/>
</dbReference>
<dbReference type="SUPFAM" id="SSF69742">
    <property type="entry name" value="Glutamyl tRNA-reductase catalytic, N-terminal domain"/>
    <property type="match status" value="1"/>
</dbReference>
<feature type="binding site" evidence="4">
    <location>
        <begin position="104"/>
        <end position="106"/>
    </location>
    <ligand>
        <name>substrate</name>
    </ligand>
</feature>
<dbReference type="InterPro" id="IPR006151">
    <property type="entry name" value="Shikm_DH/Glu-tRNA_Rdtase"/>
</dbReference>
<dbReference type="GO" id="GO:0008883">
    <property type="term" value="F:glutamyl-tRNA reductase activity"/>
    <property type="evidence" value="ECO:0007669"/>
    <property type="project" value="UniProtKB-UniRule"/>
</dbReference>
<sequence length="333" mass="38655">MYFKNFVVLGITHKDLDLEEREEFIKNKPISIMEKLKEEGKILGYVNLSTCLRVEFYLHLNRDYSYEDLLKEFPYRGIFLKASHEAVNYLFKVTCGFESVIKGEDQILAQTKKAINTAMEEHTSTSNLNVIFNKAIELGKKFRNKSQICHNALSLEAISLKFIKNQAPDLKNKRILLLGVGDLSQAIMNLLIKEGAENITITNRSYHRALELKDIYHAEVITFDNKVEASVESDIIISATSAPHYILKGEEVIPKLSRDKEYFFLDLAVPRDIEDSIGELNNVALYNLDDVWNIYYENLENRETLLNKYEYLIEEQITNLNKWFQFKYKKGIA</sequence>